<comment type="caution">
    <text evidence="13">The sequence shown here is derived from an EMBL/GenBank/DDBJ whole genome shotgun (WGS) entry which is preliminary data.</text>
</comment>
<dbReference type="GO" id="GO:0016592">
    <property type="term" value="C:mediator complex"/>
    <property type="evidence" value="ECO:0007669"/>
    <property type="project" value="InterPro"/>
</dbReference>
<evidence type="ECO:0000256" key="7">
    <source>
        <dbReference type="ARBA" id="ARBA00023163"/>
    </source>
</evidence>
<comment type="subunit">
    <text evidence="11">Component of the Mediator complex.</text>
</comment>
<keyword evidence="8 11" id="KW-0539">Nucleus</keyword>
<dbReference type="Pfam" id="PF07544">
    <property type="entry name" value="Med9"/>
    <property type="match status" value="1"/>
</dbReference>
<comment type="function">
    <text evidence="9 11">Component of the Mediator complex, a coactivator involved in the regulated transcription of nearly all RNA polymerase II-dependent genes. Mediator functions as a bridge to convey information from gene-specific regulatory proteins to the basal RNA polymerase II transcription machinery. Mediator is recruited to promoters by direct interactions with regulatory proteins and serves as a scaffold for the assembly of a functional preinitiation complex with RNA polymerase II and the general transcription factors.</text>
</comment>
<evidence type="ECO:0000313" key="13">
    <source>
        <dbReference type="EMBL" id="OXU17007.1"/>
    </source>
</evidence>
<dbReference type="InterPro" id="IPR037212">
    <property type="entry name" value="Med7/Med21-like"/>
</dbReference>
<evidence type="ECO:0000256" key="1">
    <source>
        <dbReference type="ARBA" id="ARBA00004123"/>
    </source>
</evidence>
<dbReference type="GO" id="GO:0003712">
    <property type="term" value="F:transcription coregulator activity"/>
    <property type="evidence" value="ECO:0007669"/>
    <property type="project" value="InterPro"/>
</dbReference>
<evidence type="ECO:0000256" key="3">
    <source>
        <dbReference type="ARBA" id="ARBA00020636"/>
    </source>
</evidence>
<dbReference type="SUPFAM" id="SSF140718">
    <property type="entry name" value="Mediator hinge subcomplex-like"/>
    <property type="match status" value="1"/>
</dbReference>
<evidence type="ECO:0000313" key="14">
    <source>
        <dbReference type="Proteomes" id="UP000215335"/>
    </source>
</evidence>
<dbReference type="PANTHER" id="PTHR20844">
    <property type="entry name" value="MEDIATOR OF RNA POLYMERASE II TRANSCRIPTION, SUBUNIT 9"/>
    <property type="match status" value="1"/>
</dbReference>
<evidence type="ECO:0000256" key="2">
    <source>
        <dbReference type="ARBA" id="ARBA00008089"/>
    </source>
</evidence>
<evidence type="ECO:0000256" key="5">
    <source>
        <dbReference type="ARBA" id="ARBA00023054"/>
    </source>
</evidence>
<feature type="coiled-coil region" evidence="12">
    <location>
        <begin position="50"/>
        <end position="101"/>
    </location>
</feature>
<dbReference type="InterPro" id="IPR039242">
    <property type="entry name" value="MED9_metazoa"/>
</dbReference>
<evidence type="ECO:0000256" key="10">
    <source>
        <dbReference type="ARBA" id="ARBA00031260"/>
    </source>
</evidence>
<gene>
    <name evidence="11" type="primary">MED9</name>
    <name evidence="13" type="ORF">TSAR_013028</name>
</gene>
<proteinExistence type="inferred from homology"/>
<reference evidence="13 14" key="1">
    <citation type="journal article" date="2017" name="Curr. Biol.">
        <title>The Evolution of Venom by Co-option of Single-Copy Genes.</title>
        <authorList>
            <person name="Martinson E.O."/>
            <person name="Mrinalini"/>
            <person name="Kelkar Y.D."/>
            <person name="Chang C.H."/>
            <person name="Werren J.H."/>
        </authorList>
    </citation>
    <scope>NUCLEOTIDE SEQUENCE [LARGE SCALE GENOMIC DNA]</scope>
    <source>
        <strain evidence="13 14">Alberta</strain>
        <tissue evidence="13">Whole body</tissue>
    </source>
</reference>
<dbReference type="GO" id="GO:0006357">
    <property type="term" value="P:regulation of transcription by RNA polymerase II"/>
    <property type="evidence" value="ECO:0007669"/>
    <property type="project" value="InterPro"/>
</dbReference>
<organism evidence="13 14">
    <name type="scientific">Trichomalopsis sarcophagae</name>
    <dbReference type="NCBI Taxonomy" id="543379"/>
    <lineage>
        <taxon>Eukaryota</taxon>
        <taxon>Metazoa</taxon>
        <taxon>Ecdysozoa</taxon>
        <taxon>Arthropoda</taxon>
        <taxon>Hexapoda</taxon>
        <taxon>Insecta</taxon>
        <taxon>Pterygota</taxon>
        <taxon>Neoptera</taxon>
        <taxon>Endopterygota</taxon>
        <taxon>Hymenoptera</taxon>
        <taxon>Apocrita</taxon>
        <taxon>Proctotrupomorpha</taxon>
        <taxon>Chalcidoidea</taxon>
        <taxon>Pteromalidae</taxon>
        <taxon>Pteromalinae</taxon>
        <taxon>Trichomalopsis</taxon>
    </lineage>
</organism>
<evidence type="ECO:0000256" key="9">
    <source>
        <dbReference type="ARBA" id="ARBA00025687"/>
    </source>
</evidence>
<protein>
    <recommendedName>
        <fullName evidence="3 11">Mediator of RNA polymerase II transcription subunit 9</fullName>
    </recommendedName>
    <alternativeName>
        <fullName evidence="10 11">Mediator complex subunit 9</fullName>
    </alternativeName>
</protein>
<dbReference type="STRING" id="543379.A0A232EF83"/>
<comment type="similarity">
    <text evidence="2 11">Belongs to the Mediator complex subunit 9 family.</text>
</comment>
<evidence type="ECO:0000256" key="8">
    <source>
        <dbReference type="ARBA" id="ARBA00023242"/>
    </source>
</evidence>
<dbReference type="EMBL" id="NNAY01005096">
    <property type="protein sequence ID" value="OXU17007.1"/>
    <property type="molecule type" value="Genomic_DNA"/>
</dbReference>
<evidence type="ECO:0000256" key="12">
    <source>
        <dbReference type="SAM" id="Coils"/>
    </source>
</evidence>
<keyword evidence="4 11" id="KW-0805">Transcription regulation</keyword>
<evidence type="ECO:0000256" key="6">
    <source>
        <dbReference type="ARBA" id="ARBA00023159"/>
    </source>
</evidence>
<keyword evidence="7 11" id="KW-0804">Transcription</keyword>
<evidence type="ECO:0000256" key="11">
    <source>
        <dbReference type="RuleBase" id="RU364145"/>
    </source>
</evidence>
<dbReference type="AlphaFoldDB" id="A0A232EF83"/>
<evidence type="ECO:0000256" key="4">
    <source>
        <dbReference type="ARBA" id="ARBA00023015"/>
    </source>
</evidence>
<dbReference type="PANTHER" id="PTHR20844:SF0">
    <property type="entry name" value="MEDIATOR OF RNA POLYMERASE II TRANSCRIPTION SUBUNIT 9"/>
    <property type="match status" value="1"/>
</dbReference>
<comment type="subcellular location">
    <subcellularLocation>
        <location evidence="1 11">Nucleus</location>
    </subcellularLocation>
</comment>
<keyword evidence="6 11" id="KW-0010">Activator</keyword>
<keyword evidence="5 12" id="KW-0175">Coiled coil</keyword>
<dbReference type="Proteomes" id="UP000215335">
    <property type="component" value="Unassembled WGS sequence"/>
</dbReference>
<keyword evidence="14" id="KW-1185">Reference proteome</keyword>
<dbReference type="OrthoDB" id="5950777at2759"/>
<accession>A0A232EF83</accession>
<name>A0A232EF83_9HYME</name>
<sequence>MEVVELAEETPVNTQFTVADLDIEILPIIYEIIRSVEKDPHDTSQKVKESADTSQKILELQKKLDSARAQIKRLPGIEYSKEEQLQKLETLRKQLRLKKELLLKYRNIQFNMVFRFILQYFANTSSEKLISKMADSKPLRQAARMVVYVLNRTSSLSGSHTLPSNTKEFGSQVVGAAKKLSEDLLRKQKLAQEEAKRQQRK</sequence>
<dbReference type="InterPro" id="IPR011425">
    <property type="entry name" value="Med9"/>
</dbReference>